<evidence type="ECO:0000313" key="3">
    <source>
        <dbReference type="EMBL" id="KAJ4437633.1"/>
    </source>
</evidence>
<sequence length="843" mass="97511">MKSIWTNSTARITGFESTHAFSPQPAVPHDVKMLAHTRKLQLADPKDHTDDMNLPIEIVIGGDHYWKVVKDSSPIRISPTVVLIPSKFGWILSGLNNCELLVHPLRTCPSYPDDFLRKFWDLETLGIRENRDLQRSSKDSAIIQAFEDSYLIEEQRRVRSLPRKEGIIPPTNRYNAQRRFHNLEKRLQGNAHLKEIYYTQMMDYIVKGHVKLVALGSQPYDEFYLPRQLVKKEKRGKTKWRIVFDASAREADGPSLNDSLEMGPNLLPEILSILLRFRTYRTAIIGDIAQAFLQLKLDRKDRDLTRFFWYNITKVEGKYEMTNDVTIYRFTRLPFVLTCSLFLLSAALRKFAYLHKSTFPSAASLIDNSTFMDDFVAGGENDNQVISLYYELTQLMNIFSVPMAKWATNSEKLRCIWEAEDRKIDTDTQVLVGRWNTSSDTFYIDHRDITETLLEGLASKRQILRVTSRFYDILGLLTPISITGKLLFQGTWCRGMAWDELLPHDLGTHWHMWISSLSELSQIRIPRWIGTSERYIHQLHVLCDASERAYGAVIYVRSTKDDCVSVSLACSKNRLAPVKKATGHDTSEATVWTDWTVTLGWIRSDPNRWKTFFSNRVTEIQTLTTPSQWRHCPAWVLRFLHNVRGNEKYTGELTATELRNSRTYWIQVAQRHCFPAELQALENRLPLPKESKIVRFNPLLEDGLIHLGGRLQFADRSREQLHPLLLDGSHPFVQLLIRETHIRLHHLGVRIVLSELRSEFWILRARQPVKKILRTCLPCKMAHNHLGQAIEAPLPGERVTPQKPHESISQTALRKGGRRDTQEMLHSPFHLCYNTGIAFGTMF</sequence>
<dbReference type="InterPro" id="IPR008042">
    <property type="entry name" value="Retrotrans_Pao"/>
</dbReference>
<proteinExistence type="predicted"/>
<comment type="caution">
    <text evidence="3">The sequence shown here is derived from an EMBL/GenBank/DDBJ whole genome shotgun (WGS) entry which is preliminary data.</text>
</comment>
<gene>
    <name evidence="3" type="ORF">ANN_17778</name>
</gene>
<dbReference type="SUPFAM" id="SSF56672">
    <property type="entry name" value="DNA/RNA polymerases"/>
    <property type="match status" value="1"/>
</dbReference>
<accession>A0ABQ8SUH3</accession>
<organism evidence="3 4">
    <name type="scientific">Periplaneta americana</name>
    <name type="common">American cockroach</name>
    <name type="synonym">Blatta americana</name>
    <dbReference type="NCBI Taxonomy" id="6978"/>
    <lineage>
        <taxon>Eukaryota</taxon>
        <taxon>Metazoa</taxon>
        <taxon>Ecdysozoa</taxon>
        <taxon>Arthropoda</taxon>
        <taxon>Hexapoda</taxon>
        <taxon>Insecta</taxon>
        <taxon>Pterygota</taxon>
        <taxon>Neoptera</taxon>
        <taxon>Polyneoptera</taxon>
        <taxon>Dictyoptera</taxon>
        <taxon>Blattodea</taxon>
        <taxon>Blattoidea</taxon>
        <taxon>Blattidae</taxon>
        <taxon>Blattinae</taxon>
        <taxon>Periplaneta</taxon>
    </lineage>
</organism>
<dbReference type="InterPro" id="IPR043502">
    <property type="entry name" value="DNA/RNA_pol_sf"/>
</dbReference>
<dbReference type="PANTHER" id="PTHR47331">
    <property type="entry name" value="PHD-TYPE DOMAIN-CONTAINING PROTEIN"/>
    <property type="match status" value="1"/>
</dbReference>
<dbReference type="EMBL" id="JAJSOF020000021">
    <property type="protein sequence ID" value="KAJ4437633.1"/>
    <property type="molecule type" value="Genomic_DNA"/>
</dbReference>
<protein>
    <recommendedName>
        <fullName evidence="2">Integrase zinc-binding domain-containing protein</fullName>
    </recommendedName>
</protein>
<feature type="domain" description="Integrase zinc-binding" evidence="2">
    <location>
        <begin position="732"/>
        <end position="783"/>
    </location>
</feature>
<dbReference type="Proteomes" id="UP001148838">
    <property type="component" value="Unassembled WGS sequence"/>
</dbReference>
<evidence type="ECO:0000313" key="4">
    <source>
        <dbReference type="Proteomes" id="UP001148838"/>
    </source>
</evidence>
<dbReference type="Pfam" id="PF17921">
    <property type="entry name" value="Integrase_H2C2"/>
    <property type="match status" value="1"/>
</dbReference>
<keyword evidence="4" id="KW-1185">Reference proteome</keyword>
<evidence type="ECO:0000259" key="2">
    <source>
        <dbReference type="Pfam" id="PF17921"/>
    </source>
</evidence>
<dbReference type="PANTHER" id="PTHR47331:SF1">
    <property type="entry name" value="GAG-LIKE PROTEIN"/>
    <property type="match status" value="1"/>
</dbReference>
<feature type="region of interest" description="Disordered" evidence="1">
    <location>
        <begin position="795"/>
        <end position="819"/>
    </location>
</feature>
<dbReference type="Pfam" id="PF05380">
    <property type="entry name" value="Peptidase_A17"/>
    <property type="match status" value="1"/>
</dbReference>
<dbReference type="InterPro" id="IPR041588">
    <property type="entry name" value="Integrase_H2C2"/>
</dbReference>
<name>A0ABQ8SUH3_PERAM</name>
<evidence type="ECO:0000256" key="1">
    <source>
        <dbReference type="SAM" id="MobiDB-lite"/>
    </source>
</evidence>
<reference evidence="3 4" key="1">
    <citation type="journal article" date="2022" name="Allergy">
        <title>Genome assembly and annotation of Periplaneta americana reveal a comprehensive cockroach allergen profile.</title>
        <authorList>
            <person name="Wang L."/>
            <person name="Xiong Q."/>
            <person name="Saelim N."/>
            <person name="Wang L."/>
            <person name="Nong W."/>
            <person name="Wan A.T."/>
            <person name="Shi M."/>
            <person name="Liu X."/>
            <person name="Cao Q."/>
            <person name="Hui J.H.L."/>
            <person name="Sookrung N."/>
            <person name="Leung T.F."/>
            <person name="Tungtrongchitr A."/>
            <person name="Tsui S.K.W."/>
        </authorList>
    </citation>
    <scope>NUCLEOTIDE SEQUENCE [LARGE SCALE GENOMIC DNA]</scope>
    <source>
        <strain evidence="3">PWHHKU_190912</strain>
    </source>
</reference>